<proteinExistence type="inferred from homology"/>
<evidence type="ECO:0000259" key="5">
    <source>
        <dbReference type="Pfam" id="PF03633"/>
    </source>
</evidence>
<feature type="domain" description="Glycoside hydrolase family 65 N-terminal" evidence="6">
    <location>
        <begin position="31"/>
        <end position="308"/>
    </location>
</feature>
<dbReference type="PANTHER" id="PTHR11051:SF13">
    <property type="entry name" value="GLYCOSYL TRANSFERASE"/>
    <property type="match status" value="1"/>
</dbReference>
<dbReference type="Gene3D" id="1.50.10.10">
    <property type="match status" value="1"/>
</dbReference>
<evidence type="ECO:0000256" key="3">
    <source>
        <dbReference type="SAM" id="MobiDB-lite"/>
    </source>
</evidence>
<evidence type="ECO:0000256" key="1">
    <source>
        <dbReference type="ARBA" id="ARBA00006768"/>
    </source>
</evidence>
<dbReference type="SUPFAM" id="SSF48208">
    <property type="entry name" value="Six-hairpin glycosidases"/>
    <property type="match status" value="1"/>
</dbReference>
<evidence type="ECO:0000256" key="2">
    <source>
        <dbReference type="ARBA" id="ARBA00023295"/>
    </source>
</evidence>
<dbReference type="SUPFAM" id="SSF74650">
    <property type="entry name" value="Galactose mutarotase-like"/>
    <property type="match status" value="1"/>
</dbReference>
<name>A0ABX7PRN4_9ACTN</name>
<dbReference type="Gene3D" id="2.70.98.40">
    <property type="entry name" value="Glycoside hydrolase, family 65, N-terminal domain"/>
    <property type="match status" value="1"/>
</dbReference>
<gene>
    <name evidence="7" type="ORF">CFH99_23885</name>
</gene>
<keyword evidence="2" id="KW-0326">Glycosidase</keyword>
<dbReference type="InterPro" id="IPR005196">
    <property type="entry name" value="Glyco_hydro_65_N"/>
</dbReference>
<dbReference type="InterPro" id="IPR005195">
    <property type="entry name" value="Glyco_hydro_65_M"/>
</dbReference>
<dbReference type="Pfam" id="PF03636">
    <property type="entry name" value="Glyco_hydro_65N"/>
    <property type="match status" value="1"/>
</dbReference>
<reference evidence="7 8" key="1">
    <citation type="submission" date="2017-06" db="EMBL/GenBank/DDBJ databases">
        <title>Complete Genome Sequence of the Soil Carbazole-Degrading Bacterium Nocardioides aromaticivorans IC177.</title>
        <authorList>
            <person name="Vejarano F."/>
            <person name="Suzuki-Minakuchi C."/>
            <person name="Ohtsubo Y."/>
            <person name="Tsuda M."/>
            <person name="Okada K."/>
            <person name="Nojiri H."/>
        </authorList>
    </citation>
    <scope>NUCLEOTIDE SEQUENCE [LARGE SCALE GENOMIC DNA]</scope>
    <source>
        <strain evidence="7 8">IC177</strain>
    </source>
</reference>
<comment type="similarity">
    <text evidence="1">Belongs to the glycosyl hydrolase 65 family.</text>
</comment>
<dbReference type="Gene3D" id="2.60.420.10">
    <property type="entry name" value="Maltose phosphorylase, domain 3"/>
    <property type="match status" value="1"/>
</dbReference>
<feature type="region of interest" description="Disordered" evidence="3">
    <location>
        <begin position="1"/>
        <end position="21"/>
    </location>
</feature>
<organism evidence="7 8">
    <name type="scientific">Nocardioides aromaticivorans</name>
    <dbReference type="NCBI Taxonomy" id="200618"/>
    <lineage>
        <taxon>Bacteria</taxon>
        <taxon>Bacillati</taxon>
        <taxon>Actinomycetota</taxon>
        <taxon>Actinomycetes</taxon>
        <taxon>Propionibacteriales</taxon>
        <taxon>Nocardioidaceae</taxon>
        <taxon>Nocardioides</taxon>
    </lineage>
</organism>
<evidence type="ECO:0000313" key="7">
    <source>
        <dbReference type="EMBL" id="QSR28668.1"/>
    </source>
</evidence>
<feature type="domain" description="Glycoside hydrolase family 65 central catalytic" evidence="4">
    <location>
        <begin position="365"/>
        <end position="727"/>
    </location>
</feature>
<dbReference type="Pfam" id="PF03633">
    <property type="entry name" value="Glyco_hydro_65C"/>
    <property type="match status" value="1"/>
</dbReference>
<dbReference type="InterPro" id="IPR005194">
    <property type="entry name" value="Glyco_hydro_65_C"/>
</dbReference>
<sequence>MNAPEGPSHKAPPADDPLDRTRFPVDEWRLVETRFDASDLGTTESLFTVGNGYLGLRGNYSESRDAHLDGTFINGFHETWPISHAEEAFGFARIGQTIVNVPDPKVIRLYVDDEPLQVSVADLIEYERALDFRTGVLTRELVWRTPGGKRVRIRSTRMVPLEQRHLAVLTFEVTLLDQRASLSISSQLINRQDQDAEPAPGVGPSLGLPDSNAGEGGADPRKAEMFERRVLVPRIHGADAETGRIKLGYRTAESGMTLGVVADHRLETEASYSMEVHSEDDMAKVIYRIAAEPGVPVRLTKLVSFHTAQKVPPRELIDRCERTLDRTHEEGVEHQYDAQAAWLADFWARADVEVPGQPALQQAIRWNLFSILQASARAEGQGIAAKGVSGSGYGGHYFWDTEIYVMPFLTYTMPWAARNALRFRYTLLGNARHRARELSQKGALFPWRTINGHEASAYYAAGTAQYHIDADIAYALSQYVGATGDEEFLAREAVDIFVETARLWADIGFWRDESRRTFHIHGVTGPDEYTTVVNDNLYTNVLARFNLRRAARAVWELQRDDPAAYEALVRRTGLTEDEPEEWAECAQGMSIPYDEFLGIHPQDAHFLEREMWDLENTPLDKRPLLLNYHPLVIYRFQVLKQADVVLALFLQGEEFTPEQKKADFDYYDPITTGDSTLSAVVQSIMAAEVGYQDLALRYFVSALFVDLADRHNNTADGVHVASTGGVWSALVAGFGGFRDIGSGAGDQQWQVDPRLPEGWSSLTYRVTLHGTRVRITVRPEELELYVEHGSGPVTLSVRGELVKVGVGAPVTVPLAHQGPRLAGEPPYPAGIQRADGTVISAIVPSGE</sequence>
<dbReference type="InterPro" id="IPR008928">
    <property type="entry name" value="6-hairpin_glycosidase_sf"/>
</dbReference>
<dbReference type="Proteomes" id="UP000662818">
    <property type="component" value="Chromosome"/>
</dbReference>
<keyword evidence="7" id="KW-0378">Hydrolase</keyword>
<feature type="region of interest" description="Disordered" evidence="3">
    <location>
        <begin position="192"/>
        <end position="219"/>
    </location>
</feature>
<evidence type="ECO:0000313" key="8">
    <source>
        <dbReference type="Proteomes" id="UP000662818"/>
    </source>
</evidence>
<dbReference type="InterPro" id="IPR037018">
    <property type="entry name" value="GH65_N"/>
</dbReference>
<dbReference type="InterPro" id="IPR011013">
    <property type="entry name" value="Gal_mutarotase_sf_dom"/>
</dbReference>
<evidence type="ECO:0000259" key="4">
    <source>
        <dbReference type="Pfam" id="PF03632"/>
    </source>
</evidence>
<dbReference type="InterPro" id="IPR017045">
    <property type="entry name" value="Malt_Pase/Glycosyl_Hdrlase"/>
</dbReference>
<dbReference type="PIRSF" id="PIRSF036289">
    <property type="entry name" value="Glycosyl_hydrolase_malt_phosph"/>
    <property type="match status" value="1"/>
</dbReference>
<keyword evidence="8" id="KW-1185">Reference proteome</keyword>
<evidence type="ECO:0000259" key="6">
    <source>
        <dbReference type="Pfam" id="PF03636"/>
    </source>
</evidence>
<dbReference type="RefSeq" id="WP_207007509.1">
    <property type="nucleotide sequence ID" value="NZ_CP022295.1"/>
</dbReference>
<dbReference type="Pfam" id="PF03632">
    <property type="entry name" value="Glyco_hydro_65m"/>
    <property type="match status" value="1"/>
</dbReference>
<dbReference type="PANTHER" id="PTHR11051">
    <property type="entry name" value="GLYCOSYL HYDROLASE-RELATED"/>
    <property type="match status" value="1"/>
</dbReference>
<protein>
    <submittedName>
        <fullName evidence="7">Family 65 glycosyl hydrolase</fullName>
    </submittedName>
</protein>
<accession>A0ABX7PRN4</accession>
<dbReference type="EMBL" id="CP022295">
    <property type="protein sequence ID" value="QSR28668.1"/>
    <property type="molecule type" value="Genomic_DNA"/>
</dbReference>
<dbReference type="GO" id="GO:0016787">
    <property type="term" value="F:hydrolase activity"/>
    <property type="evidence" value="ECO:0007669"/>
    <property type="project" value="UniProtKB-KW"/>
</dbReference>
<dbReference type="InterPro" id="IPR012341">
    <property type="entry name" value="6hp_glycosidase-like_sf"/>
</dbReference>
<feature type="domain" description="Glycoside hydrolase family 65 C-terminal" evidence="5">
    <location>
        <begin position="747"/>
        <end position="804"/>
    </location>
</feature>